<protein>
    <submittedName>
        <fullName evidence="1">Uncharacterized protein</fullName>
    </submittedName>
</protein>
<organism evidence="1">
    <name type="scientific">Oryza barthii</name>
    <dbReference type="NCBI Taxonomy" id="65489"/>
    <lineage>
        <taxon>Eukaryota</taxon>
        <taxon>Viridiplantae</taxon>
        <taxon>Streptophyta</taxon>
        <taxon>Embryophyta</taxon>
        <taxon>Tracheophyta</taxon>
        <taxon>Spermatophyta</taxon>
        <taxon>Magnoliopsida</taxon>
        <taxon>Liliopsida</taxon>
        <taxon>Poales</taxon>
        <taxon>Poaceae</taxon>
        <taxon>BOP clade</taxon>
        <taxon>Oryzoideae</taxon>
        <taxon>Oryzeae</taxon>
        <taxon>Oryzinae</taxon>
        <taxon>Oryza</taxon>
    </lineage>
</organism>
<name>A0A0D3GTH8_9ORYZ</name>
<dbReference type="AlphaFoldDB" id="A0A0D3GTH8"/>
<sequence length="102" mass="11372">MTVLSINSTWGAQLSSFRDFRRIWSKLPRTLRRLQFHVSTAAAGWNGGAFWLLQESRLQGSDPIVIRLDASTVNAVLADLFSSVDTLTKSPPLTHEEEDDLG</sequence>
<dbReference type="Proteomes" id="UP000026960">
    <property type="component" value="Chromosome 7"/>
</dbReference>
<dbReference type="HOGENOM" id="CLU_103119_0_0_1"/>
<evidence type="ECO:0000313" key="2">
    <source>
        <dbReference type="Proteomes" id="UP000026960"/>
    </source>
</evidence>
<proteinExistence type="predicted"/>
<evidence type="ECO:0000313" key="1">
    <source>
        <dbReference type="EnsemblPlants" id="OBART07G22110.3"/>
    </source>
</evidence>
<dbReference type="EnsemblPlants" id="OBART07G22110.3">
    <property type="protein sequence ID" value="OBART07G22110.3"/>
    <property type="gene ID" value="OBART07G22110"/>
</dbReference>
<keyword evidence="2" id="KW-1185">Reference proteome</keyword>
<dbReference type="Gramene" id="OBART07G22110.3">
    <property type="protein sequence ID" value="OBART07G22110.3"/>
    <property type="gene ID" value="OBART07G22110"/>
</dbReference>
<reference evidence="1" key="2">
    <citation type="submission" date="2015-03" db="UniProtKB">
        <authorList>
            <consortium name="EnsemblPlants"/>
        </authorList>
    </citation>
    <scope>IDENTIFICATION</scope>
</reference>
<accession>A0A0D3GTH8</accession>
<reference evidence="1" key="1">
    <citation type="journal article" date="2009" name="Rice">
        <title>De Novo Next Generation Sequencing of Plant Genomes.</title>
        <authorList>
            <person name="Rounsley S."/>
            <person name="Marri P.R."/>
            <person name="Yu Y."/>
            <person name="He R."/>
            <person name="Sisneros N."/>
            <person name="Goicoechea J.L."/>
            <person name="Lee S.J."/>
            <person name="Angelova A."/>
            <person name="Kudrna D."/>
            <person name="Luo M."/>
            <person name="Affourtit J."/>
            <person name="Desany B."/>
            <person name="Knight J."/>
            <person name="Niazi F."/>
            <person name="Egholm M."/>
            <person name="Wing R.A."/>
        </authorList>
    </citation>
    <scope>NUCLEOTIDE SEQUENCE [LARGE SCALE GENOMIC DNA]</scope>
    <source>
        <strain evidence="1">cv. IRGC 105608</strain>
    </source>
</reference>